<comment type="caution">
    <text evidence="2">The sequence shown here is derived from an EMBL/GenBank/DDBJ whole genome shotgun (WGS) entry which is preliminary data.</text>
</comment>
<gene>
    <name evidence="2" type="ORF">N7476_011310</name>
</gene>
<organism evidence="2 3">
    <name type="scientific">Penicillium atrosanguineum</name>
    <dbReference type="NCBI Taxonomy" id="1132637"/>
    <lineage>
        <taxon>Eukaryota</taxon>
        <taxon>Fungi</taxon>
        <taxon>Dikarya</taxon>
        <taxon>Ascomycota</taxon>
        <taxon>Pezizomycotina</taxon>
        <taxon>Eurotiomycetes</taxon>
        <taxon>Eurotiomycetidae</taxon>
        <taxon>Eurotiales</taxon>
        <taxon>Aspergillaceae</taxon>
        <taxon>Penicillium</taxon>
    </lineage>
</organism>
<dbReference type="EMBL" id="JAPZBO010000010">
    <property type="protein sequence ID" value="KAJ5299753.1"/>
    <property type="molecule type" value="Genomic_DNA"/>
</dbReference>
<accession>A0A9W9PQG5</accession>
<feature type="compositionally biased region" description="Basic and acidic residues" evidence="1">
    <location>
        <begin position="299"/>
        <end position="318"/>
    </location>
</feature>
<reference evidence="2" key="1">
    <citation type="submission" date="2022-12" db="EMBL/GenBank/DDBJ databases">
        <authorList>
            <person name="Petersen C."/>
        </authorList>
    </citation>
    <scope>NUCLEOTIDE SEQUENCE</scope>
    <source>
        <strain evidence="2">IBT 21472</strain>
    </source>
</reference>
<dbReference type="Proteomes" id="UP001147746">
    <property type="component" value="Unassembled WGS sequence"/>
</dbReference>
<feature type="region of interest" description="Disordered" evidence="1">
    <location>
        <begin position="516"/>
        <end position="537"/>
    </location>
</feature>
<feature type="region of interest" description="Disordered" evidence="1">
    <location>
        <begin position="351"/>
        <end position="396"/>
    </location>
</feature>
<reference evidence="2" key="2">
    <citation type="journal article" date="2023" name="IMA Fungus">
        <title>Comparative genomic study of the Penicillium genus elucidates a diverse pangenome and 15 lateral gene transfer events.</title>
        <authorList>
            <person name="Petersen C."/>
            <person name="Sorensen T."/>
            <person name="Nielsen M.R."/>
            <person name="Sondergaard T.E."/>
            <person name="Sorensen J.L."/>
            <person name="Fitzpatrick D.A."/>
            <person name="Frisvad J.C."/>
            <person name="Nielsen K.L."/>
        </authorList>
    </citation>
    <scope>NUCLEOTIDE SEQUENCE</scope>
    <source>
        <strain evidence="2">IBT 21472</strain>
    </source>
</reference>
<evidence type="ECO:0000313" key="3">
    <source>
        <dbReference type="Proteomes" id="UP001147746"/>
    </source>
</evidence>
<sequence>MDPTPGSVLDEDRYRTEVLQLNSSEAEQARAQQLSDEARLLGLRVPEIESSTSLAASIASGMADLSSPVLSSGSSTDRNSVQDGSVTPSHETSSSSPLALDQIVSSLSDITLASARVKPGSTRSLASLSTRPTSFCSSESRTLPGGYGSHHDGLAVNPNRMSMLSLASVDKKEKRRSSIKNAIGRINFRKKHPSNEILPPNAQTSVSKGETGVDRLLLETKPEPPANDDVYQRPVTAVEPLPRLEIPIFDNESMQRSVDDPELSAMHERHRMERNRHVAFQDAAISTLRRRHQTAVSERQVENKRLEEEKEEKNTAAAMKIEERQLAVEVEQQREFDRAKVNSRTRIKHMEGYFRNASPPPSPAGAAQRSSDSFSGSDTTPLSRRFTRQQRDQLEQQYHDHESMDALHDARIKVLRDRQELKLQDAIERMEREFEDLTQQHVKDVEALQTEHQNEEDCFLRAMDAKKIELRHRWHLEEAILRSQLEARNGRLYGPLPPIPFDASYTETNGSAIATAEASPISAGDAKESTAMPSPAE</sequence>
<name>A0A9W9PQG5_9EURO</name>
<keyword evidence="3" id="KW-1185">Reference proteome</keyword>
<feature type="compositionally biased region" description="Low complexity" evidence="1">
    <location>
        <begin position="85"/>
        <end position="97"/>
    </location>
</feature>
<protein>
    <submittedName>
        <fullName evidence="2">Uncharacterized protein</fullName>
    </submittedName>
</protein>
<feature type="region of interest" description="Disordered" evidence="1">
    <location>
        <begin position="65"/>
        <end position="97"/>
    </location>
</feature>
<feature type="compositionally biased region" description="Polar residues" evidence="1">
    <location>
        <begin position="372"/>
        <end position="382"/>
    </location>
</feature>
<feature type="region of interest" description="Disordered" evidence="1">
    <location>
        <begin position="291"/>
        <end position="318"/>
    </location>
</feature>
<proteinExistence type="predicted"/>
<feature type="region of interest" description="Disordered" evidence="1">
    <location>
        <begin position="118"/>
        <end position="157"/>
    </location>
</feature>
<dbReference type="AlphaFoldDB" id="A0A9W9PQG5"/>
<evidence type="ECO:0000256" key="1">
    <source>
        <dbReference type="SAM" id="MobiDB-lite"/>
    </source>
</evidence>
<evidence type="ECO:0000313" key="2">
    <source>
        <dbReference type="EMBL" id="KAJ5299753.1"/>
    </source>
</evidence>
<feature type="compositionally biased region" description="Low complexity" evidence="1">
    <location>
        <begin position="66"/>
        <end position="75"/>
    </location>
</feature>
<feature type="compositionally biased region" description="Polar residues" evidence="1">
    <location>
        <begin position="121"/>
        <end position="141"/>
    </location>
</feature>